<dbReference type="HOGENOM" id="CLU_1699433_0_0_1"/>
<dbReference type="VGNC" id="VGNC:13718">
    <property type="gene designation" value="IL27"/>
</dbReference>
<feature type="chain" id="PRO_5014142377" evidence="1">
    <location>
        <begin position="29"/>
        <end position="239"/>
    </location>
</feature>
<keyword evidence="1" id="KW-0732">Signal</keyword>
<name>H2QAU5_PANTR</name>
<dbReference type="AlphaFoldDB" id="H2QAU5"/>
<proteinExistence type="predicted"/>
<dbReference type="Ensembl" id="ENSPTRT00000014618.3">
    <property type="protein sequence ID" value="ENSPTRP00000013548.3"/>
    <property type="gene ID" value="ENSPTRG00000007927.3"/>
</dbReference>
<organism evidence="2 3">
    <name type="scientific">Pan troglodytes</name>
    <name type="common">Chimpanzee</name>
    <dbReference type="NCBI Taxonomy" id="9598"/>
    <lineage>
        <taxon>Eukaryota</taxon>
        <taxon>Metazoa</taxon>
        <taxon>Chordata</taxon>
        <taxon>Craniata</taxon>
        <taxon>Vertebrata</taxon>
        <taxon>Euteleostomi</taxon>
        <taxon>Mammalia</taxon>
        <taxon>Eutheria</taxon>
        <taxon>Euarchontoglires</taxon>
        <taxon>Primates</taxon>
        <taxon>Haplorrhini</taxon>
        <taxon>Catarrhini</taxon>
        <taxon>Hominidae</taxon>
        <taxon>Pan</taxon>
    </lineage>
</organism>
<reference evidence="2" key="3">
    <citation type="submission" date="2025-09" db="UniProtKB">
        <authorList>
            <consortium name="Ensembl"/>
        </authorList>
    </citation>
    <scope>IDENTIFICATION</scope>
</reference>
<keyword evidence="3" id="KW-1185">Reference proteome</keyword>
<reference evidence="2" key="2">
    <citation type="submission" date="2025-08" db="UniProtKB">
        <authorList>
            <consortium name="Ensembl"/>
        </authorList>
    </citation>
    <scope>IDENTIFICATION</scope>
</reference>
<dbReference type="GO" id="GO:0005615">
    <property type="term" value="C:extracellular space"/>
    <property type="evidence" value="ECO:0000318"/>
    <property type="project" value="GO_Central"/>
</dbReference>
<dbReference type="EMBL" id="AACZ04068904">
    <property type="status" value="NOT_ANNOTATED_CDS"/>
    <property type="molecule type" value="Genomic_DNA"/>
</dbReference>
<dbReference type="InParanoid" id="H2QAU5"/>
<evidence type="ECO:0000256" key="1">
    <source>
        <dbReference type="SAM" id="SignalP"/>
    </source>
</evidence>
<feature type="signal peptide" evidence="1">
    <location>
        <begin position="1"/>
        <end position="28"/>
    </location>
</feature>
<dbReference type="eggNOG" id="ENOG502SVMM">
    <property type="taxonomic scope" value="Eukaryota"/>
</dbReference>
<dbReference type="GO" id="GO:0042129">
    <property type="term" value="P:regulation of T cell proliferation"/>
    <property type="evidence" value="ECO:0000318"/>
    <property type="project" value="GO_Central"/>
</dbReference>
<dbReference type="GO" id="GO:0045523">
    <property type="term" value="F:interleukin-27 receptor binding"/>
    <property type="evidence" value="ECO:0000318"/>
    <property type="project" value="GO_Central"/>
</dbReference>
<gene>
    <name evidence="4" type="primary">IL27</name>
</gene>
<dbReference type="GeneTree" id="ENSGT00390000018206"/>
<dbReference type="FunCoup" id="H2QAU5">
    <property type="interactions" value="384"/>
</dbReference>
<sequence length="239" mass="27185">MGQTAGDLGWRLSLLLLPLLLVQAGVWGFPRPPGRPQLSLQELRREFTVSLHLARKLLSKVRGQAHRFAESHLQRGELYRLPWKRALLEFHDLQCLDDPERLCFISTTLQPFHALLGGLGTQGRWTNMERMQLWAMRLDLRDLQRHLRFRVECCAADSNLPEGEKKIKEKREEERKGLLQGAMGRRLKGAQVSWPQSHPPTALHALLSSSYLACGSCCCCQGLAHLVWPLGFQTLSPQP</sequence>
<dbReference type="GO" id="GO:0045625">
    <property type="term" value="P:regulation of T-helper 1 cell differentiation"/>
    <property type="evidence" value="ECO:0000318"/>
    <property type="project" value="GO_Central"/>
</dbReference>
<reference evidence="2 3" key="1">
    <citation type="journal article" date="2005" name="Nature">
        <title>Initial sequence of the chimpanzee genome and comparison with the human genome.</title>
        <authorList>
            <consortium name="Chimpanzee sequencing and analysis consortium"/>
        </authorList>
    </citation>
    <scope>NUCLEOTIDE SEQUENCE [LARGE SCALE GENOMIC DNA]</scope>
</reference>
<evidence type="ECO:0000313" key="3">
    <source>
        <dbReference type="Proteomes" id="UP000002277"/>
    </source>
</evidence>
<evidence type="ECO:0000313" key="2">
    <source>
        <dbReference type="Ensembl" id="ENSPTRP00000013548.3"/>
    </source>
</evidence>
<dbReference type="Bgee" id="ENSPTRG00000007927">
    <property type="expression patterns" value="Expressed in liver"/>
</dbReference>
<dbReference type="Proteomes" id="UP000002277">
    <property type="component" value="Chromosome 16"/>
</dbReference>
<dbReference type="InterPro" id="IPR026207">
    <property type="entry name" value="IL-27_alpha"/>
</dbReference>
<dbReference type="OMA" id="LCFLSMM"/>
<protein>
    <submittedName>
        <fullName evidence="2">Interleukin 27</fullName>
    </submittedName>
</protein>
<evidence type="ECO:0000313" key="4">
    <source>
        <dbReference type="VGNC" id="VGNC:13718"/>
    </source>
</evidence>
<dbReference type="PANTHER" id="PTHR20879">
    <property type="entry name" value="INTERLEUKIN-27 SUBUNIT ALPHA"/>
    <property type="match status" value="1"/>
</dbReference>
<accession>H2QAU5</accession>
<dbReference type="PANTHER" id="PTHR20879:SF1">
    <property type="entry name" value="INTERLEUKIN-27 SUBUNIT ALPHA"/>
    <property type="match status" value="1"/>
</dbReference>